<dbReference type="Proteomes" id="UP001446871">
    <property type="component" value="Unassembled WGS sequence"/>
</dbReference>
<evidence type="ECO:0000256" key="1">
    <source>
        <dbReference type="SAM" id="MobiDB-lite"/>
    </source>
</evidence>
<evidence type="ECO:0000313" key="2">
    <source>
        <dbReference type="EMBL" id="KAK8067681.1"/>
    </source>
</evidence>
<organism evidence="2 3">
    <name type="scientific">Apiospora saccharicola</name>
    <dbReference type="NCBI Taxonomy" id="335842"/>
    <lineage>
        <taxon>Eukaryota</taxon>
        <taxon>Fungi</taxon>
        <taxon>Dikarya</taxon>
        <taxon>Ascomycota</taxon>
        <taxon>Pezizomycotina</taxon>
        <taxon>Sordariomycetes</taxon>
        <taxon>Xylariomycetidae</taxon>
        <taxon>Amphisphaeriales</taxon>
        <taxon>Apiosporaceae</taxon>
        <taxon>Apiospora</taxon>
    </lineage>
</organism>
<sequence>MRLAKSGPDGRSANPEARVGESPQAQSNDQHQHRTVAIDVTTPPAIAVQPRNQIAHDASMRQSGDFGSGQPTPSDIMKSQMDTAHAMDFGVKFIGGLDAMPGTLKRVPPTATAATSDPSQPHGQQNQVPPAALQRKPVGPSSYPEKPREGEKTGRQGDHDETECHPFWLSWRDIFLGIWLIVTGLLKIPLVIGDGMGKALHHTPRLYGDKTVRKWPQVTGFPHGCVAGCLGLWYGLYDGLTDWITLPYKAVRDGEGARGCLKVSLQGIANVVFKLSAGCFAILFHPIFGIYKEFCKIKVVVKHERSSRVSDTPPV</sequence>
<proteinExistence type="predicted"/>
<feature type="compositionally biased region" description="Polar residues" evidence="1">
    <location>
        <begin position="112"/>
        <end position="128"/>
    </location>
</feature>
<feature type="region of interest" description="Disordered" evidence="1">
    <location>
        <begin position="1"/>
        <end position="77"/>
    </location>
</feature>
<name>A0ABR1V916_9PEZI</name>
<comment type="caution">
    <text evidence="2">The sequence shown here is derived from an EMBL/GenBank/DDBJ whole genome shotgun (WGS) entry which is preliminary data.</text>
</comment>
<feature type="compositionally biased region" description="Basic and acidic residues" evidence="1">
    <location>
        <begin position="145"/>
        <end position="160"/>
    </location>
</feature>
<protein>
    <submittedName>
        <fullName evidence="2">Uncharacterized protein</fullName>
    </submittedName>
</protein>
<keyword evidence="3" id="KW-1185">Reference proteome</keyword>
<evidence type="ECO:0000313" key="3">
    <source>
        <dbReference type="Proteomes" id="UP001446871"/>
    </source>
</evidence>
<gene>
    <name evidence="2" type="ORF">PG996_006793</name>
</gene>
<feature type="region of interest" description="Disordered" evidence="1">
    <location>
        <begin position="104"/>
        <end position="160"/>
    </location>
</feature>
<dbReference type="EMBL" id="JAQQWM010000004">
    <property type="protein sequence ID" value="KAK8067681.1"/>
    <property type="molecule type" value="Genomic_DNA"/>
</dbReference>
<accession>A0ABR1V916</accession>
<reference evidence="2 3" key="1">
    <citation type="submission" date="2023-01" db="EMBL/GenBank/DDBJ databases">
        <title>Analysis of 21 Apiospora genomes using comparative genomics revels a genus with tremendous synthesis potential of carbohydrate active enzymes and secondary metabolites.</title>
        <authorList>
            <person name="Sorensen T."/>
        </authorList>
    </citation>
    <scope>NUCLEOTIDE SEQUENCE [LARGE SCALE GENOMIC DNA]</scope>
    <source>
        <strain evidence="2 3">CBS 83171</strain>
    </source>
</reference>